<dbReference type="RefSeq" id="WP_277359110.1">
    <property type="nucleotide sequence ID" value="NZ_JAROKN010000039.1"/>
</dbReference>
<dbReference type="Proteomes" id="UP001220456">
    <property type="component" value="Unassembled WGS sequence"/>
</dbReference>
<keyword evidence="2" id="KW-0540">Nuclease</keyword>
<evidence type="ECO:0000313" key="2">
    <source>
        <dbReference type="EMBL" id="MDF9278697.1"/>
    </source>
</evidence>
<keyword evidence="2" id="KW-0255">Endonuclease</keyword>
<dbReference type="CDD" id="cd00085">
    <property type="entry name" value="HNHc"/>
    <property type="match status" value="1"/>
</dbReference>
<gene>
    <name evidence="2" type="ORF">P4U43_12955</name>
</gene>
<dbReference type="Pfam" id="PF01844">
    <property type="entry name" value="HNH"/>
    <property type="match status" value="1"/>
</dbReference>
<keyword evidence="3" id="KW-1185">Reference proteome</keyword>
<keyword evidence="2" id="KW-0378">Hydrolase</keyword>
<evidence type="ECO:0000259" key="1">
    <source>
        <dbReference type="Pfam" id="PF01844"/>
    </source>
</evidence>
<dbReference type="GO" id="GO:0004519">
    <property type="term" value="F:endonuclease activity"/>
    <property type="evidence" value="ECO:0007669"/>
    <property type="project" value="UniProtKB-KW"/>
</dbReference>
<sequence>MAAVLLGWNPDTSHWSGPYASAVAEVRNSGGHLEQWFLNDGMMLPTGTEVWLLVQGTGPNRRGLIGHGVTVGEPIAVTYLDPEASGSRLSVTVQFDLLLPEGEQLHTDELAVRAPDIDWDAAADSFWHIPPDTESAVRDAWSGHVVDSVCQHADTVDPVPGSYPEHALQRIPVNRHERDPEAKAVAIAHLGSSCHACGFDFEATYGPPGAGFSHVHHTVPAAGLRPDYEIDPIIDLVPLCPNCHYMAHRRVPTPYTVAELRAMVAAAGHLPGIIVTAEQEQAQNDARAISGSISISGEQTGQYVEQSGHNRAE</sequence>
<evidence type="ECO:0000313" key="3">
    <source>
        <dbReference type="Proteomes" id="UP001220456"/>
    </source>
</evidence>
<name>A0ABT6CZ08_9MICC</name>
<reference evidence="2 3" key="1">
    <citation type="journal article" date="2023" name="Int. J. Syst. Evol. Microbiol.">
        <title>Arthrobacter vasquezii sp. nov., isolated from a soil sample from Union Glacier, Antarctica.</title>
        <authorList>
            <person name="Valenzuela-Ibaceta F."/>
            <person name="Carrasco V."/>
            <person name="Lagos-Moraga S."/>
            <person name="Dietz-Vargas C."/>
            <person name="Navarro C.A."/>
            <person name="Perez-Donoso J.M."/>
        </authorList>
    </citation>
    <scope>NUCLEOTIDE SEQUENCE [LARGE SCALE GENOMIC DNA]</scope>
    <source>
        <strain evidence="2 3">EH-1B-1</strain>
    </source>
</reference>
<feature type="domain" description="HNH" evidence="1">
    <location>
        <begin position="194"/>
        <end position="250"/>
    </location>
</feature>
<dbReference type="EMBL" id="JAROKN010000039">
    <property type="protein sequence ID" value="MDF9278697.1"/>
    <property type="molecule type" value="Genomic_DNA"/>
</dbReference>
<protein>
    <submittedName>
        <fullName evidence="2">HNH endonuclease</fullName>
    </submittedName>
</protein>
<proteinExistence type="predicted"/>
<accession>A0ABT6CZ08</accession>
<dbReference type="InterPro" id="IPR002711">
    <property type="entry name" value="HNH"/>
</dbReference>
<dbReference type="InterPro" id="IPR003615">
    <property type="entry name" value="HNH_nuc"/>
</dbReference>
<organism evidence="2 3">
    <name type="scientific">Arthrobacter vasquezii</name>
    <dbReference type="NCBI Taxonomy" id="2977629"/>
    <lineage>
        <taxon>Bacteria</taxon>
        <taxon>Bacillati</taxon>
        <taxon>Actinomycetota</taxon>
        <taxon>Actinomycetes</taxon>
        <taxon>Micrococcales</taxon>
        <taxon>Micrococcaceae</taxon>
        <taxon>Arthrobacter</taxon>
    </lineage>
</organism>
<comment type="caution">
    <text evidence="2">The sequence shown here is derived from an EMBL/GenBank/DDBJ whole genome shotgun (WGS) entry which is preliminary data.</text>
</comment>